<sequence length="692" mass="77327">MDTTKHPPATPSSAAVAVAPASPPSTDPPSPSSSSIQLRRPDPQASADSHQKYLNSLALPTKEEFAHIANVQAEREAEQKKRRHRERERERQQQQQQQRQSLDRAVASDADSSLQHARPTRFSFGRKASAGASDDGLRAEAATVIQRTYRGYRARRELKGLGIDASTRWVHAVREAQWRDMVTPRARGSVSSGLDSRPSTARQNWKKVSTIARHAGNDLDADQSSSSSSSWSSSDSDSASNGRKKTSEQKEQERKRKEEAKARRKQAARTMALQYFLEMVDLKHRYGVNLRVYHEEWKRADTNENFFYWLDYGEGKNLDTDACPRERLERERVRYLSREERQYYLVKVDDEGRLCWAKNGARIDTSEKWKDSIHGIVPSDDPTPAYAPLSENQTALLGDTSTDPEMSSRPSSSSSSSSSTDSRRYRDPSVTASKKISHHLSGATVLNMLLRKTVRKNTWIFVADTSFRLYVGIKNSGAFQHSSFLQGSRISAAGLIRIRDGRLMSLSPLSGHYRPPTSNFRAFVRSLKEAGVDMSHMSVSKSYAVLVGLETYVKVRKKAKDIVDKVKHHGKAEPQEDILAVPRSRKTTSTSMSTLADEAELAHTQMTPSRPAGASPCPRTGLETAENDDGPQPALSPVPEHESPEQNDEQQHKREKESEEEKMREENRLAVEVVQKLGLGTGLPEPKGQKGG</sequence>
<feature type="compositionally biased region" description="Low complexity" evidence="5">
    <location>
        <begin position="222"/>
        <end position="240"/>
    </location>
</feature>
<dbReference type="InterPro" id="IPR000048">
    <property type="entry name" value="IQ_motif_EF-hand-BS"/>
</dbReference>
<feature type="region of interest" description="Disordered" evidence="5">
    <location>
        <begin position="396"/>
        <end position="433"/>
    </location>
</feature>
<feature type="compositionally biased region" description="Polar residues" evidence="5">
    <location>
        <begin position="189"/>
        <end position="207"/>
    </location>
</feature>
<reference evidence="6 7" key="1">
    <citation type="submission" date="2018-04" db="EMBL/GenBank/DDBJ databases">
        <authorList>
            <person name="Huttner S."/>
            <person name="Dainat J."/>
        </authorList>
    </citation>
    <scope>NUCLEOTIDE SEQUENCE [LARGE SCALE GENOMIC DNA]</scope>
</reference>
<evidence type="ECO:0000313" key="7">
    <source>
        <dbReference type="Proteomes" id="UP000289323"/>
    </source>
</evidence>
<evidence type="ECO:0000256" key="2">
    <source>
        <dbReference type="ARBA" id="ARBA00004496"/>
    </source>
</evidence>
<protein>
    <submittedName>
        <fullName evidence="6">5613c36b-dd6b-4105-b8d6-a6f9a4fdb002</fullName>
    </submittedName>
</protein>
<dbReference type="SMART" id="SM00015">
    <property type="entry name" value="IQ"/>
    <property type="match status" value="1"/>
</dbReference>
<dbReference type="Proteomes" id="UP000289323">
    <property type="component" value="Unassembled WGS sequence"/>
</dbReference>
<dbReference type="PROSITE" id="PS50096">
    <property type="entry name" value="IQ"/>
    <property type="match status" value="1"/>
</dbReference>
<dbReference type="GO" id="GO:0005634">
    <property type="term" value="C:nucleus"/>
    <property type="evidence" value="ECO:0007669"/>
    <property type="project" value="UniProtKB-SubCell"/>
</dbReference>
<comment type="subcellular location">
    <subcellularLocation>
        <location evidence="2">Cytoplasm</location>
    </subcellularLocation>
    <subcellularLocation>
        <location evidence="1">Nucleus</location>
    </subcellularLocation>
</comment>
<feature type="compositionally biased region" description="Basic and acidic residues" evidence="5">
    <location>
        <begin position="639"/>
        <end position="669"/>
    </location>
</feature>
<feature type="compositionally biased region" description="Polar residues" evidence="5">
    <location>
        <begin position="396"/>
        <end position="405"/>
    </location>
</feature>
<dbReference type="PANTHER" id="PTHR31250">
    <property type="entry name" value="IQ DOMAIN-CONTAINING PROTEIN IQM3"/>
    <property type="match status" value="1"/>
</dbReference>
<dbReference type="EMBL" id="OUUZ01000001">
    <property type="protein sequence ID" value="SPQ17823.1"/>
    <property type="molecule type" value="Genomic_DNA"/>
</dbReference>
<feature type="region of interest" description="Disordered" evidence="5">
    <location>
        <begin position="184"/>
        <end position="264"/>
    </location>
</feature>
<accession>A0A3S4EWM2</accession>
<dbReference type="PANTHER" id="PTHR31250:SF27">
    <property type="entry name" value="IQ DOMAIN-CONTAINING PROTEIN IQM5"/>
    <property type="match status" value="1"/>
</dbReference>
<evidence type="ECO:0000313" key="6">
    <source>
        <dbReference type="EMBL" id="SPQ17823.1"/>
    </source>
</evidence>
<dbReference type="AlphaFoldDB" id="A0A3S4EWM2"/>
<feature type="compositionally biased region" description="Low complexity" evidence="5">
    <location>
        <begin position="407"/>
        <end position="420"/>
    </location>
</feature>
<feature type="compositionally biased region" description="Basic and acidic residues" evidence="5">
    <location>
        <begin position="245"/>
        <end position="261"/>
    </location>
</feature>
<evidence type="ECO:0000256" key="3">
    <source>
        <dbReference type="ARBA" id="ARBA00022490"/>
    </source>
</evidence>
<feature type="region of interest" description="Disordered" evidence="5">
    <location>
        <begin position="566"/>
        <end position="692"/>
    </location>
</feature>
<proteinExistence type="predicted"/>
<evidence type="ECO:0000256" key="5">
    <source>
        <dbReference type="SAM" id="MobiDB-lite"/>
    </source>
</evidence>
<evidence type="ECO:0000256" key="1">
    <source>
        <dbReference type="ARBA" id="ARBA00004123"/>
    </source>
</evidence>
<dbReference type="Pfam" id="PF00612">
    <property type="entry name" value="IQ"/>
    <property type="match status" value="1"/>
</dbReference>
<gene>
    <name evidence="6" type="ORF">TT172_LOCUS242</name>
</gene>
<evidence type="ECO:0000256" key="4">
    <source>
        <dbReference type="ARBA" id="ARBA00023242"/>
    </source>
</evidence>
<dbReference type="InterPro" id="IPR044159">
    <property type="entry name" value="IQM"/>
</dbReference>
<keyword evidence="3" id="KW-0963">Cytoplasm</keyword>
<name>A0A3S4EWM2_9PEZI</name>
<feature type="region of interest" description="Disordered" evidence="5">
    <location>
        <begin position="1"/>
        <end position="140"/>
    </location>
</feature>
<dbReference type="CDD" id="cd23767">
    <property type="entry name" value="IQCD"/>
    <property type="match status" value="1"/>
</dbReference>
<keyword evidence="4" id="KW-0539">Nucleus</keyword>
<feature type="compositionally biased region" description="Pro residues" evidence="5">
    <location>
        <begin position="21"/>
        <end position="31"/>
    </location>
</feature>
<organism evidence="6 7">
    <name type="scientific">Thermothielavioides terrestris</name>
    <dbReference type="NCBI Taxonomy" id="2587410"/>
    <lineage>
        <taxon>Eukaryota</taxon>
        <taxon>Fungi</taxon>
        <taxon>Dikarya</taxon>
        <taxon>Ascomycota</taxon>
        <taxon>Pezizomycotina</taxon>
        <taxon>Sordariomycetes</taxon>
        <taxon>Sordariomycetidae</taxon>
        <taxon>Sordariales</taxon>
        <taxon>Chaetomiaceae</taxon>
        <taxon>Thermothielavioides</taxon>
    </lineage>
</organism>
<feature type="compositionally biased region" description="Low complexity" evidence="5">
    <location>
        <begin position="11"/>
        <end position="20"/>
    </location>
</feature>
<dbReference type="GO" id="GO:0005737">
    <property type="term" value="C:cytoplasm"/>
    <property type="evidence" value="ECO:0007669"/>
    <property type="project" value="UniProtKB-SubCell"/>
</dbReference>